<sequence length="890" mass="95706">MAFRVKDSADFLMWQFRGGGVNTLVTHRTVRGRFTVLKTLRLPVRLVTGTSYRFSIVTTGSAIKTYLNGRLVDRSTDATFTAGGIGFRTGRTESAWFDDVTVLDPAGTTVFSNTFDTASMDFPCGQITGGRLLIGPGRTCARPFPYPVTWAFLRGQLAVAAKQVSWAHLYATGSSPKPARQFVYRLSVNGSVVGVGPTQSIRSETRYDGFDVTGLIHPGTSNTVGALAYTVADQRFQALLVVRFADGTTQTLGTGQAWKAQPGGSALPESGSIGTRSYAAPRENINARGYPLGFDTPRFNPARWPQAQPKAPFTQLVATPTGKVQRQLRLPVSVVQTAPGHYFIDYGRTWIGGLALDITGTAGQQLDIRYGQTVSAPRTVRYATAAGNTYRDVWTLRAGAQHLETWGIRVFRYVEVIGAPAGWGRPNFPAMAYLYPYDETAATFASSDPQLNQVWQPAHNTIAVTGQNLFVDSWERERAPYEADNYLQLLGSLFTSADPTLGNYSNDLLLHGRTWPTEWPFYTILAAHEAYQQTGDTAALSAYDYATLRGILPTAWFEPATGLIHKTTGNTGVGTCVDCDLVDWPTTERDGYVFTPYNTVVNALSYRAYLDMADIADDTGHPADAAADRATAAAIKTAVNKLLWDPTRRTYRDGLHPDRSPVDHHAIQAGVFAVAMGIADPAQAAGVAATIAARGIACSTYCAAYLLPAAYLGGRPDVAVQLFTSPGPRGWLNMIAQGAGATMEVWDARIKANTTYSHPWAASPAFLLPRDLFGITATTPGFATFDLAPQPGPLAWAHITVPTGKGRIGAAFHTHDGHTDIAVAVPGNTTARITIPDTPQGTTAYLDGHPTPATRTPTGLQIDHIPPGCHTLGTNPNTDHAPDAQLAAAC</sequence>
<keyword evidence="3" id="KW-0378">Hydrolase</keyword>
<feature type="domain" description="Alpha-L-rhamnosidase C-terminal" evidence="7">
    <location>
        <begin position="774"/>
        <end position="841"/>
    </location>
</feature>
<dbReference type="GO" id="GO:0005975">
    <property type="term" value="P:carbohydrate metabolic process"/>
    <property type="evidence" value="ECO:0007669"/>
    <property type="project" value="InterPro"/>
</dbReference>
<dbReference type="InterPro" id="IPR035396">
    <property type="entry name" value="Bac_rhamnosid6H"/>
</dbReference>
<keyword evidence="9" id="KW-1185">Reference proteome</keyword>
<dbReference type="Gene3D" id="2.60.120.260">
    <property type="entry name" value="Galactose-binding domain-like"/>
    <property type="match status" value="2"/>
</dbReference>
<dbReference type="InterPro" id="IPR013737">
    <property type="entry name" value="Bac_rhamnosid_N"/>
</dbReference>
<gene>
    <name evidence="8" type="ORF">GCM10011594_41590</name>
</gene>
<evidence type="ECO:0000259" key="7">
    <source>
        <dbReference type="Pfam" id="PF17390"/>
    </source>
</evidence>
<organism evidence="8 9">
    <name type="scientific">Nakamurella endophytica</name>
    <dbReference type="NCBI Taxonomy" id="1748367"/>
    <lineage>
        <taxon>Bacteria</taxon>
        <taxon>Bacillati</taxon>
        <taxon>Actinomycetota</taxon>
        <taxon>Actinomycetes</taxon>
        <taxon>Nakamurellales</taxon>
        <taxon>Nakamurellaceae</taxon>
        <taxon>Nakamurella</taxon>
    </lineage>
</organism>
<accession>A0A917WNF1</accession>
<name>A0A917WNF1_9ACTN</name>
<evidence type="ECO:0000259" key="5">
    <source>
        <dbReference type="Pfam" id="PF08531"/>
    </source>
</evidence>
<evidence type="ECO:0000313" key="9">
    <source>
        <dbReference type="Proteomes" id="UP000655208"/>
    </source>
</evidence>
<evidence type="ECO:0000256" key="1">
    <source>
        <dbReference type="ARBA" id="ARBA00001445"/>
    </source>
</evidence>
<evidence type="ECO:0000256" key="3">
    <source>
        <dbReference type="ARBA" id="ARBA00022801"/>
    </source>
</evidence>
<evidence type="ECO:0000256" key="2">
    <source>
        <dbReference type="ARBA" id="ARBA00012652"/>
    </source>
</evidence>
<feature type="domain" description="Alpha-L-rhamnosidase six-hairpin glycosidase" evidence="6">
    <location>
        <begin position="440"/>
        <end position="769"/>
    </location>
</feature>
<dbReference type="PANTHER" id="PTHR33307">
    <property type="entry name" value="ALPHA-RHAMNOSIDASE (EUROFUNG)"/>
    <property type="match status" value="1"/>
</dbReference>
<dbReference type="Pfam" id="PF05592">
    <property type="entry name" value="Bac_rhamnosid"/>
    <property type="match status" value="1"/>
</dbReference>
<reference evidence="8" key="2">
    <citation type="submission" date="2020-09" db="EMBL/GenBank/DDBJ databases">
        <authorList>
            <person name="Sun Q."/>
            <person name="Zhou Y."/>
        </authorList>
    </citation>
    <scope>NUCLEOTIDE SEQUENCE</scope>
    <source>
        <strain evidence="8">CGMCC 4.7308</strain>
    </source>
</reference>
<dbReference type="InterPro" id="IPR008928">
    <property type="entry name" value="6-hairpin_glycosidase_sf"/>
</dbReference>
<dbReference type="InterPro" id="IPR008902">
    <property type="entry name" value="Rhamnosid_concanavalin"/>
</dbReference>
<evidence type="ECO:0000259" key="6">
    <source>
        <dbReference type="Pfam" id="PF17389"/>
    </source>
</evidence>
<dbReference type="Pfam" id="PF17390">
    <property type="entry name" value="Bac_rhamnosid_C"/>
    <property type="match status" value="1"/>
</dbReference>
<evidence type="ECO:0000259" key="4">
    <source>
        <dbReference type="Pfam" id="PF05592"/>
    </source>
</evidence>
<evidence type="ECO:0000313" key="8">
    <source>
        <dbReference type="EMBL" id="GGM17207.1"/>
    </source>
</evidence>
<feature type="domain" description="Bacterial alpha-L-rhamnosidase N-terminal" evidence="5">
    <location>
        <begin position="183"/>
        <end position="335"/>
    </location>
</feature>
<dbReference type="EMBL" id="BMNA01000017">
    <property type="protein sequence ID" value="GGM17207.1"/>
    <property type="molecule type" value="Genomic_DNA"/>
</dbReference>
<dbReference type="InterPro" id="IPR035398">
    <property type="entry name" value="Bac_rhamnosid_C"/>
</dbReference>
<dbReference type="Proteomes" id="UP000655208">
    <property type="component" value="Unassembled WGS sequence"/>
</dbReference>
<dbReference type="PANTHER" id="PTHR33307:SF6">
    <property type="entry name" value="ALPHA-RHAMNOSIDASE (EUROFUNG)-RELATED"/>
    <property type="match status" value="1"/>
</dbReference>
<protein>
    <recommendedName>
        <fullName evidence="2">alpha-L-rhamnosidase</fullName>
        <ecNumber evidence="2">3.2.1.40</ecNumber>
    </recommendedName>
</protein>
<dbReference type="GO" id="GO:0030596">
    <property type="term" value="F:alpha-L-rhamnosidase activity"/>
    <property type="evidence" value="ECO:0007669"/>
    <property type="project" value="UniProtKB-EC"/>
</dbReference>
<comment type="catalytic activity">
    <reaction evidence="1">
        <text>Hydrolysis of terminal non-reducing alpha-L-rhamnose residues in alpha-L-rhamnosides.</text>
        <dbReference type="EC" id="3.2.1.40"/>
    </reaction>
</comment>
<feature type="domain" description="Alpha-L-rhamnosidase concanavalin-like" evidence="4">
    <location>
        <begin position="336"/>
        <end position="421"/>
    </location>
</feature>
<dbReference type="Gene3D" id="1.50.10.10">
    <property type="match status" value="1"/>
</dbReference>
<dbReference type="InterPro" id="IPR012341">
    <property type="entry name" value="6hp_glycosidase-like_sf"/>
</dbReference>
<comment type="caution">
    <text evidence="8">The sequence shown here is derived from an EMBL/GenBank/DDBJ whole genome shotgun (WGS) entry which is preliminary data.</text>
</comment>
<dbReference type="Gene3D" id="2.60.420.10">
    <property type="entry name" value="Maltose phosphorylase, domain 3"/>
    <property type="match status" value="1"/>
</dbReference>
<dbReference type="Gene3D" id="2.60.120.560">
    <property type="entry name" value="Exo-inulinase, domain 1"/>
    <property type="match status" value="1"/>
</dbReference>
<dbReference type="EC" id="3.2.1.40" evidence="2"/>
<dbReference type="AlphaFoldDB" id="A0A917WNF1"/>
<proteinExistence type="predicted"/>
<reference evidence="8" key="1">
    <citation type="journal article" date="2014" name="Int. J. Syst. Evol. Microbiol.">
        <title>Complete genome sequence of Corynebacterium casei LMG S-19264T (=DSM 44701T), isolated from a smear-ripened cheese.</title>
        <authorList>
            <consortium name="US DOE Joint Genome Institute (JGI-PGF)"/>
            <person name="Walter F."/>
            <person name="Albersmeier A."/>
            <person name="Kalinowski J."/>
            <person name="Ruckert C."/>
        </authorList>
    </citation>
    <scope>NUCLEOTIDE SEQUENCE</scope>
    <source>
        <strain evidence="8">CGMCC 4.7308</strain>
    </source>
</reference>
<dbReference type="InterPro" id="IPR016007">
    <property type="entry name" value="Alpha_rhamnosid"/>
</dbReference>
<dbReference type="SUPFAM" id="SSF48208">
    <property type="entry name" value="Six-hairpin glycosidases"/>
    <property type="match status" value="1"/>
</dbReference>
<dbReference type="Pfam" id="PF08531">
    <property type="entry name" value="Bac_rhamnosid_N"/>
    <property type="match status" value="1"/>
</dbReference>
<dbReference type="Pfam" id="PF17389">
    <property type="entry name" value="Bac_rhamnosid6H"/>
    <property type="match status" value="1"/>
</dbReference>